<reference evidence="2" key="1">
    <citation type="submission" date="2022-10" db="EMBL/GenBank/DDBJ databases">
        <authorList>
            <person name="Chen Y."/>
            <person name="Dougan E. K."/>
            <person name="Chan C."/>
            <person name="Rhodes N."/>
            <person name="Thang M."/>
        </authorList>
    </citation>
    <scope>NUCLEOTIDE SEQUENCE</scope>
</reference>
<evidence type="ECO:0000313" key="4">
    <source>
        <dbReference type="Proteomes" id="UP001152797"/>
    </source>
</evidence>
<protein>
    <submittedName>
        <fullName evidence="2">Uncharacterized protein</fullName>
    </submittedName>
</protein>
<evidence type="ECO:0000313" key="3">
    <source>
        <dbReference type="EMBL" id="CAL4803718.1"/>
    </source>
</evidence>
<dbReference type="Proteomes" id="UP001152797">
    <property type="component" value="Unassembled WGS sequence"/>
</dbReference>
<dbReference type="EMBL" id="CAMXCT030006583">
    <property type="protein sequence ID" value="CAL4803718.1"/>
    <property type="molecule type" value="Genomic_DNA"/>
</dbReference>
<organism evidence="2">
    <name type="scientific">Cladocopium goreaui</name>
    <dbReference type="NCBI Taxonomy" id="2562237"/>
    <lineage>
        <taxon>Eukaryota</taxon>
        <taxon>Sar</taxon>
        <taxon>Alveolata</taxon>
        <taxon>Dinophyceae</taxon>
        <taxon>Suessiales</taxon>
        <taxon>Symbiodiniaceae</taxon>
        <taxon>Cladocopium</taxon>
    </lineage>
</organism>
<sequence length="236" mass="26824">MEARAREGLAQLRQVKANVESNLHEKVEVEGQLKAAQLKKRRAQELSETLDMRQKEALARLASLVDCTAAKGDLDRWQQRLKVLGESVQELRCSLQDLEVSTKGASGVGVSLQEELQRVFQGTERLRAEREEAAQNPALVKLRQAEPALEASRRRARELEMKLEDVQGEVVCAKQRKECFLREVRQSREKMRGLRKRHTALWEKAQALEKRLLRSPMVPGLGEVLQPTKAARFRGA</sequence>
<dbReference type="OrthoDB" id="435488at2759"/>
<proteinExistence type="predicted"/>
<dbReference type="AlphaFoldDB" id="A0A9P1GJQ0"/>
<accession>A0A9P1GJQ0</accession>
<keyword evidence="4" id="KW-1185">Reference proteome</keyword>
<evidence type="ECO:0000313" key="2">
    <source>
        <dbReference type="EMBL" id="CAI4016406.1"/>
    </source>
</evidence>
<keyword evidence="1" id="KW-0175">Coiled coil</keyword>
<dbReference type="EMBL" id="CAMXCT020006583">
    <property type="protein sequence ID" value="CAL1169781.1"/>
    <property type="molecule type" value="Genomic_DNA"/>
</dbReference>
<name>A0A9P1GJQ0_9DINO</name>
<feature type="coiled-coil region" evidence="1">
    <location>
        <begin position="149"/>
        <end position="176"/>
    </location>
</feature>
<dbReference type="EMBL" id="CAMXCT010006583">
    <property type="protein sequence ID" value="CAI4016406.1"/>
    <property type="molecule type" value="Genomic_DNA"/>
</dbReference>
<comment type="caution">
    <text evidence="2">The sequence shown here is derived from an EMBL/GenBank/DDBJ whole genome shotgun (WGS) entry which is preliminary data.</text>
</comment>
<reference evidence="3 4" key="2">
    <citation type="submission" date="2024-05" db="EMBL/GenBank/DDBJ databases">
        <authorList>
            <person name="Chen Y."/>
            <person name="Shah S."/>
            <person name="Dougan E. K."/>
            <person name="Thang M."/>
            <person name="Chan C."/>
        </authorList>
    </citation>
    <scope>NUCLEOTIDE SEQUENCE [LARGE SCALE GENOMIC DNA]</scope>
</reference>
<evidence type="ECO:0000256" key="1">
    <source>
        <dbReference type="SAM" id="Coils"/>
    </source>
</evidence>
<gene>
    <name evidence="2" type="ORF">C1SCF055_LOCUS41152</name>
</gene>